<keyword evidence="1" id="KW-0614">Plasmid</keyword>
<dbReference type="Proteomes" id="UP001234585">
    <property type="component" value="Plasmid unnamed3"/>
</dbReference>
<geneLocation type="plasmid" evidence="1 2">
    <name>unnamed3</name>
</geneLocation>
<dbReference type="RefSeq" id="WP_306040857.1">
    <property type="nucleotide sequence ID" value="NZ_CP132305.1"/>
</dbReference>
<gene>
    <name evidence="1" type="ORF">Q9313_26190</name>
</gene>
<proteinExistence type="predicted"/>
<dbReference type="EMBL" id="CP132305">
    <property type="protein sequence ID" value="WLS00863.1"/>
    <property type="molecule type" value="Genomic_DNA"/>
</dbReference>
<keyword evidence="2" id="KW-1185">Reference proteome</keyword>
<protein>
    <submittedName>
        <fullName evidence="1">Uncharacterized protein</fullName>
    </submittedName>
</protein>
<evidence type="ECO:0000313" key="2">
    <source>
        <dbReference type="Proteomes" id="UP001234585"/>
    </source>
</evidence>
<accession>A0AA50HA16</accession>
<evidence type="ECO:0000313" key="1">
    <source>
        <dbReference type="EMBL" id="WLS00863.1"/>
    </source>
</evidence>
<reference evidence="1 2" key="1">
    <citation type="submission" date="2023-08" db="EMBL/GenBank/DDBJ databases">
        <title>Pathogen: clinical or host-associated sample.</title>
        <authorList>
            <person name="Hergert J."/>
            <person name="Casey R."/>
            <person name="Wagner J."/>
            <person name="Young E.L."/>
            <person name="Oakeson K.F."/>
        </authorList>
    </citation>
    <scope>NUCLEOTIDE SEQUENCE [LARGE SCALE GENOMIC DNA]</scope>
    <source>
        <strain evidence="1 2">1760953</strain>
        <plasmid evidence="1 2">unnamed3</plasmid>
    </source>
</reference>
<organism evidence="1 2">
    <name type="scientific">Shinella sumterensis</name>
    <dbReference type="NCBI Taxonomy" id="1967501"/>
    <lineage>
        <taxon>Bacteria</taxon>
        <taxon>Pseudomonadati</taxon>
        <taxon>Pseudomonadota</taxon>
        <taxon>Alphaproteobacteria</taxon>
        <taxon>Hyphomicrobiales</taxon>
        <taxon>Rhizobiaceae</taxon>
        <taxon>Shinella</taxon>
    </lineage>
</organism>
<name>A0AA50HA16_9HYPH</name>
<dbReference type="AlphaFoldDB" id="A0AA50HA16"/>
<sequence length="74" mass="8318">MNTRYSRQTGWVYTMRAYDCENGKLFTLGSGETFEEMQVYRPDTQWGQLIQGSSATQVAAISCRKIGKSLSGVK</sequence>